<organism>
    <name type="scientific">Physcomitrium patens</name>
    <name type="common">Spreading-leaved earth moss</name>
    <name type="synonym">Physcomitrella patens</name>
    <dbReference type="NCBI Taxonomy" id="3218"/>
    <lineage>
        <taxon>Eukaryota</taxon>
        <taxon>Viridiplantae</taxon>
        <taxon>Streptophyta</taxon>
        <taxon>Embryophyta</taxon>
        <taxon>Bryophyta</taxon>
        <taxon>Bryophytina</taxon>
        <taxon>Bryopsida</taxon>
        <taxon>Funariidae</taxon>
        <taxon>Funariales</taxon>
        <taxon>Funariaceae</taxon>
        <taxon>Physcomitrium</taxon>
    </lineage>
</organism>
<evidence type="ECO:0000313" key="1">
    <source>
        <dbReference type="EMBL" id="EDQ49258.1"/>
    </source>
</evidence>
<gene>
    <name evidence="1" type="ORF">PHYPADRAFT_102234</name>
</gene>
<name>A9U4Z7_PHYPA</name>
<sequence length="308" mass="34686">MTVCLRDAASSCWCPLHRISEVISTILCPIVRLAFGDADFLHQTRSLTSINTPPFDERGMSLVAKCIVMLMPCSYLVAEIKMATEKSVEFLFHFGASIGWLSCYRKSPSDLPFFLNSGCASVTYSPLNTARMVYCLGSECVYVDAPRRRFWGQFLYELIPQSMSLYEALKGRKSVVFTKCKCMPVDISWQSKFEFAGCFGCKERVWHSKLRMTGQLIYIALTIQSRVQALAQASLECHCPDDDYSTSCSYFMQTSNDVSFVSLQGLKFFDLITFANVLNLNEFPCDFRTVAPGQKVSVDLAWGLCHIS</sequence>
<reference evidence="1" key="1">
    <citation type="journal article" date="2008" name="Science">
        <title>The Physcomitrella genome reveals evolutionary insights into the conquest of land by plants.</title>
        <authorList>
            <person name="Rensing S."/>
            <person name="Lang D."/>
            <person name="Zimmer A."/>
            <person name="Terry A."/>
            <person name="Salamov A."/>
            <person name="Shapiro H."/>
            <person name="Nishiyama T."/>
            <person name="Perroud P.-F."/>
            <person name="Lindquist E."/>
            <person name="Kamisugi Y."/>
            <person name="Tanahashi T."/>
            <person name="Sakakibara K."/>
            <person name="Fujita T."/>
            <person name="Oishi K."/>
            <person name="Shin-I T."/>
            <person name="Kuroki Y."/>
            <person name="Toyoda A."/>
            <person name="Suzuki Y."/>
            <person name="Hashimoto A."/>
            <person name="Yamaguchi K."/>
            <person name="Sugano A."/>
            <person name="Kohara Y."/>
            <person name="Fujiyama A."/>
            <person name="Anterola A."/>
            <person name="Aoki S."/>
            <person name="Ashton N."/>
            <person name="Barbazuk W.B."/>
            <person name="Barker E."/>
            <person name="Bennetzen J."/>
            <person name="Bezanilla M."/>
            <person name="Blankenship R."/>
            <person name="Cho S.H."/>
            <person name="Dutcher S."/>
            <person name="Estelle M."/>
            <person name="Fawcett J.A."/>
            <person name="Gundlach H."/>
            <person name="Hanada K."/>
            <person name="Heyl A."/>
            <person name="Hicks K.A."/>
            <person name="Hugh J."/>
            <person name="Lohr M."/>
            <person name="Mayer K."/>
            <person name="Melkozernov A."/>
            <person name="Murata T."/>
            <person name="Nelson D."/>
            <person name="Pils B."/>
            <person name="Prigge M."/>
            <person name="Reiss B."/>
            <person name="Renner T."/>
            <person name="Rombauts S."/>
            <person name="Rushton P."/>
            <person name="Sanderfoot A."/>
            <person name="Schween G."/>
            <person name="Shiu S.-H."/>
            <person name="Stueber K."/>
            <person name="Theodoulou F.L."/>
            <person name="Tu H."/>
            <person name="Van de Peer Y."/>
            <person name="Verrier P.J."/>
            <person name="Waters E."/>
            <person name="Wood A."/>
            <person name="Yang L."/>
            <person name="Cove D."/>
            <person name="Cuming A."/>
            <person name="Hasebe M."/>
            <person name="Lucas S."/>
            <person name="Mishler D.B."/>
            <person name="Reski R."/>
            <person name="Grigoriev I."/>
            <person name="Quatrano R.S."/>
            <person name="Boore J.L."/>
        </authorList>
    </citation>
    <scope>NUCLEOTIDE SEQUENCE [LARGE SCALE GENOMIC DNA]</scope>
</reference>
<proteinExistence type="predicted"/>
<accession>A9U4Z7</accession>
<protein>
    <submittedName>
        <fullName evidence="1">Predicted protein</fullName>
    </submittedName>
</protein>
<dbReference type="EMBL" id="DS545417">
    <property type="protein sequence ID" value="EDQ49258.1"/>
    <property type="molecule type" value="Genomic_DNA"/>
</dbReference>
<dbReference type="AlphaFoldDB" id="A9U4Z7"/>